<dbReference type="InterPro" id="IPR011013">
    <property type="entry name" value="Gal_mutarotase_sf_dom"/>
</dbReference>
<dbReference type="Gene3D" id="2.70.98.10">
    <property type="match status" value="1"/>
</dbReference>
<comment type="pathway">
    <text evidence="1 5">Carbohydrate metabolism; hexose metabolism.</text>
</comment>
<dbReference type="SUPFAM" id="SSF74650">
    <property type="entry name" value="Galactose mutarotase-like"/>
    <property type="match status" value="1"/>
</dbReference>
<dbReference type="AlphaFoldDB" id="D5BRC9"/>
<dbReference type="InterPro" id="IPR008183">
    <property type="entry name" value="Aldose_1/G6P_1-epimerase"/>
</dbReference>
<dbReference type="STRING" id="488538.SAR116_0583"/>
<name>D5BRC9_PUNMI</name>
<dbReference type="InterPro" id="IPR014718">
    <property type="entry name" value="GH-type_carb-bd"/>
</dbReference>
<dbReference type="HOGENOM" id="CLU_031753_2_0_5"/>
<feature type="binding site" evidence="7">
    <location>
        <position position="232"/>
    </location>
    <ligand>
        <name>beta-D-galactose</name>
        <dbReference type="ChEBI" id="CHEBI:27667"/>
    </ligand>
</feature>
<comment type="catalytic activity">
    <reaction evidence="5">
        <text>alpha-D-glucose = beta-D-glucose</text>
        <dbReference type="Rhea" id="RHEA:10264"/>
        <dbReference type="ChEBI" id="CHEBI:15903"/>
        <dbReference type="ChEBI" id="CHEBI:17925"/>
        <dbReference type="EC" id="5.1.3.3"/>
    </reaction>
</comment>
<evidence type="ECO:0000256" key="4">
    <source>
        <dbReference type="ARBA" id="ARBA00023277"/>
    </source>
</evidence>
<comment type="similarity">
    <text evidence="2 5">Belongs to the aldose epimerase family.</text>
</comment>
<dbReference type="GO" id="GO:0004034">
    <property type="term" value="F:aldose 1-epimerase activity"/>
    <property type="evidence" value="ECO:0007669"/>
    <property type="project" value="UniProtKB-EC"/>
</dbReference>
<dbReference type="CDD" id="cd09019">
    <property type="entry name" value="galactose_mutarotase_like"/>
    <property type="match status" value="1"/>
</dbReference>
<feature type="active site" description="Proton acceptor" evidence="6">
    <location>
        <position position="297"/>
    </location>
</feature>
<accession>D5BRC9</accession>
<protein>
    <recommendedName>
        <fullName evidence="5">Aldose 1-epimerase</fullName>
        <ecNumber evidence="5">5.1.3.3</ecNumber>
    </recommendedName>
</protein>
<dbReference type="RefSeq" id="WP_013045455.1">
    <property type="nucleotide sequence ID" value="NC_014010.1"/>
</dbReference>
<dbReference type="eggNOG" id="COG2017">
    <property type="taxonomic scope" value="Bacteria"/>
</dbReference>
<evidence type="ECO:0000313" key="10">
    <source>
        <dbReference type="Proteomes" id="UP000007460"/>
    </source>
</evidence>
<gene>
    <name evidence="9" type="ordered locus">SAR116_0583</name>
</gene>
<dbReference type="InterPro" id="IPR015443">
    <property type="entry name" value="Aldose_1-epimerase"/>
</dbReference>
<dbReference type="InterPro" id="IPR047215">
    <property type="entry name" value="Galactose_mutarotase-like"/>
</dbReference>
<dbReference type="Proteomes" id="UP000007460">
    <property type="component" value="Chromosome"/>
</dbReference>
<feature type="binding site" evidence="8">
    <location>
        <begin position="73"/>
        <end position="74"/>
    </location>
    <ligand>
        <name>beta-D-galactose</name>
        <dbReference type="ChEBI" id="CHEBI:27667"/>
    </ligand>
</feature>
<reference evidence="9 10" key="1">
    <citation type="journal article" date="2010" name="J. Bacteriol.">
        <title>Complete genome sequence of "Candidatus Puniceispirillum marinum" IMCC1322, a representative of the SAR116 clade in the Alphaproteobacteria.</title>
        <authorList>
            <person name="Oh H.M."/>
            <person name="Kwon K.K."/>
            <person name="Kang I."/>
            <person name="Kang S.G."/>
            <person name="Lee J.H."/>
            <person name="Kim S.J."/>
            <person name="Cho J.C."/>
        </authorList>
    </citation>
    <scope>NUCLEOTIDE SEQUENCE [LARGE SCALE GENOMIC DNA]</scope>
    <source>
        <strain evidence="9 10">IMCC1322</strain>
    </source>
</reference>
<evidence type="ECO:0000256" key="1">
    <source>
        <dbReference type="ARBA" id="ARBA00005028"/>
    </source>
</evidence>
<dbReference type="KEGG" id="apb:SAR116_0583"/>
<dbReference type="EC" id="5.1.3.3" evidence="5"/>
<dbReference type="OrthoDB" id="9779408at2"/>
<dbReference type="Pfam" id="PF01263">
    <property type="entry name" value="Aldose_epim"/>
    <property type="match status" value="1"/>
</dbReference>
<dbReference type="PANTHER" id="PTHR10091:SF49">
    <property type="entry name" value="ALDOSE 1-EPIMERASE"/>
    <property type="match status" value="1"/>
</dbReference>
<evidence type="ECO:0000313" key="9">
    <source>
        <dbReference type="EMBL" id="ADE38826.1"/>
    </source>
</evidence>
<evidence type="ECO:0000256" key="8">
    <source>
        <dbReference type="PIRSR" id="PIRSR005096-3"/>
    </source>
</evidence>
<proteinExistence type="inferred from homology"/>
<keyword evidence="3 5" id="KW-0413">Isomerase</keyword>
<dbReference type="PANTHER" id="PTHR10091">
    <property type="entry name" value="ALDOSE-1-EPIMERASE"/>
    <property type="match status" value="1"/>
</dbReference>
<evidence type="ECO:0000256" key="3">
    <source>
        <dbReference type="ARBA" id="ARBA00023235"/>
    </source>
</evidence>
<dbReference type="GO" id="GO:0006006">
    <property type="term" value="P:glucose metabolic process"/>
    <property type="evidence" value="ECO:0007669"/>
    <property type="project" value="TreeGrafter"/>
</dbReference>
<dbReference type="GO" id="GO:0033499">
    <property type="term" value="P:galactose catabolic process via UDP-galactose, Leloir pathway"/>
    <property type="evidence" value="ECO:0007669"/>
    <property type="project" value="TreeGrafter"/>
</dbReference>
<dbReference type="UniPathway" id="UPA00242"/>
<evidence type="ECO:0000256" key="6">
    <source>
        <dbReference type="PIRSR" id="PIRSR005096-1"/>
    </source>
</evidence>
<keyword evidence="4 5" id="KW-0119">Carbohydrate metabolism</keyword>
<sequence length="332" mass="36614">MIRSIGISRQNCEVQAIDIWRDGLSATILTWGAVVQDLRLLGHDAPLVLGFRKFKHYPRYSPYYGAIAGRVANRIANGHGKIGDLSFHSDTNFLGKHSLHGGKDGFGTRDWDIRDHGHDFVELGLRDPDGMMGFPGALDVTCRYEIQPGNELVVTLDAKTDAPTFCNLAHHSYFCLDDTGDIRGHELQIHADAYLPCDAEFIPTGEIRDVTDTSYDFRTVRLIGACDPCAYDVNYCLGTSKVPIRPVATVKSPHSGIMMQVASTEPGLQLYTGHKLGPPVPGLNGRLNGPYSGLCLEPQLWPDAPNHPHFPSISLYPDTHYHQKSSFTFAVT</sequence>
<dbReference type="EMBL" id="CP001751">
    <property type="protein sequence ID" value="ADE38826.1"/>
    <property type="molecule type" value="Genomic_DNA"/>
</dbReference>
<feature type="binding site" evidence="8">
    <location>
        <begin position="171"/>
        <end position="173"/>
    </location>
    <ligand>
        <name>beta-D-galactose</name>
        <dbReference type="ChEBI" id="CHEBI:27667"/>
    </ligand>
</feature>
<dbReference type="PIRSF" id="PIRSF005096">
    <property type="entry name" value="GALM"/>
    <property type="match status" value="1"/>
</dbReference>
<evidence type="ECO:0000256" key="7">
    <source>
        <dbReference type="PIRSR" id="PIRSR005096-2"/>
    </source>
</evidence>
<keyword evidence="10" id="KW-1185">Reference proteome</keyword>
<feature type="active site" description="Proton donor" evidence="6">
    <location>
        <position position="171"/>
    </location>
</feature>
<dbReference type="GO" id="GO:0030246">
    <property type="term" value="F:carbohydrate binding"/>
    <property type="evidence" value="ECO:0007669"/>
    <property type="project" value="InterPro"/>
</dbReference>
<evidence type="ECO:0000256" key="2">
    <source>
        <dbReference type="ARBA" id="ARBA00006206"/>
    </source>
</evidence>
<evidence type="ECO:0000256" key="5">
    <source>
        <dbReference type="PIRNR" id="PIRNR005096"/>
    </source>
</evidence>
<organism evidence="9 10">
    <name type="scientific">Puniceispirillum marinum (strain IMCC1322)</name>
    <dbReference type="NCBI Taxonomy" id="488538"/>
    <lineage>
        <taxon>Bacteria</taxon>
        <taxon>Pseudomonadati</taxon>
        <taxon>Pseudomonadota</taxon>
        <taxon>Alphaproteobacteria</taxon>
        <taxon>Candidatus Puniceispirillales</taxon>
        <taxon>Candidatus Puniceispirillaceae</taxon>
        <taxon>Candidatus Puniceispirillum</taxon>
    </lineage>
</organism>